<dbReference type="RefSeq" id="WP_186737930.1">
    <property type="nucleotide sequence ID" value="NZ_VFIA01000014.1"/>
</dbReference>
<name>A0ABR6W6E7_9BACT</name>
<reference evidence="1 2" key="1">
    <citation type="submission" date="2019-06" db="EMBL/GenBank/DDBJ databases">
        <title>Spirosoma utsteinense sp. nov. isolated from Antarctic ice-free soils.</title>
        <authorList>
            <person name="Tahon G."/>
        </authorList>
    </citation>
    <scope>NUCLEOTIDE SEQUENCE [LARGE SCALE GENOMIC DNA]</scope>
    <source>
        <strain evidence="1 2">LMG 31447</strain>
    </source>
</reference>
<proteinExistence type="predicted"/>
<dbReference type="GO" id="GO:0016853">
    <property type="term" value="F:isomerase activity"/>
    <property type="evidence" value="ECO:0007669"/>
    <property type="project" value="UniProtKB-KW"/>
</dbReference>
<organism evidence="1 2">
    <name type="scientific">Spirosoma utsteinense</name>
    <dbReference type="NCBI Taxonomy" id="2585773"/>
    <lineage>
        <taxon>Bacteria</taxon>
        <taxon>Pseudomonadati</taxon>
        <taxon>Bacteroidota</taxon>
        <taxon>Cytophagia</taxon>
        <taxon>Cytophagales</taxon>
        <taxon>Cytophagaceae</taxon>
        <taxon>Spirosoma</taxon>
    </lineage>
</organism>
<dbReference type="EMBL" id="VFIA01000014">
    <property type="protein sequence ID" value="MBC3792138.1"/>
    <property type="molecule type" value="Genomic_DNA"/>
</dbReference>
<keyword evidence="2" id="KW-1185">Reference proteome</keyword>
<sequence length="89" mass="9911">MSSLAGAVGLDRETFLDDIHDDTLKYRIWADMELGRLDEVVAAPTLFLGVHHLHGKLTQAQLIPLIRHYVDRSNAPVLDTVDCENGQVC</sequence>
<dbReference type="Proteomes" id="UP000700732">
    <property type="component" value="Unassembled WGS sequence"/>
</dbReference>
<dbReference type="SUPFAM" id="SSF52833">
    <property type="entry name" value="Thioredoxin-like"/>
    <property type="match status" value="1"/>
</dbReference>
<keyword evidence="1" id="KW-0413">Isomerase</keyword>
<protein>
    <submittedName>
        <fullName evidence="1">DsbA family dithiol-disulfide isomerase</fullName>
    </submittedName>
</protein>
<evidence type="ECO:0000313" key="2">
    <source>
        <dbReference type="Proteomes" id="UP000700732"/>
    </source>
</evidence>
<comment type="caution">
    <text evidence="1">The sequence shown here is derived from an EMBL/GenBank/DDBJ whole genome shotgun (WGS) entry which is preliminary data.</text>
</comment>
<dbReference type="InterPro" id="IPR036249">
    <property type="entry name" value="Thioredoxin-like_sf"/>
</dbReference>
<evidence type="ECO:0000313" key="1">
    <source>
        <dbReference type="EMBL" id="MBC3792138.1"/>
    </source>
</evidence>
<accession>A0ABR6W6E7</accession>
<dbReference type="Gene3D" id="3.40.30.10">
    <property type="entry name" value="Glutaredoxin"/>
    <property type="match status" value="1"/>
</dbReference>
<gene>
    <name evidence="1" type="ORF">FH603_2648</name>
</gene>